<dbReference type="AlphaFoldDB" id="A0AAE1M8K3"/>
<feature type="compositionally biased region" description="Basic residues" evidence="1">
    <location>
        <begin position="36"/>
        <end position="48"/>
    </location>
</feature>
<dbReference type="EMBL" id="JAWXYG010000013">
    <property type="protein sequence ID" value="KAK4255879.1"/>
    <property type="molecule type" value="Genomic_DNA"/>
</dbReference>
<sequence length="133" mass="15718">MEFKNKTAGYHLVPPEEHNMKESPIYNDEDGERENKKKKKKEKKGKKKIRHRRAFWVCCSNVRVGSRELFQDDNKKKREELDEGGFKVKEEGFLFSDIEIEPKEDVEKVKELVEKMNQKSCFFVCCSSVQVAK</sequence>
<name>A0AAE1M8K3_9FABA</name>
<comment type="caution">
    <text evidence="2">The sequence shown here is derived from an EMBL/GenBank/DDBJ whole genome shotgun (WGS) entry which is preliminary data.</text>
</comment>
<evidence type="ECO:0000313" key="3">
    <source>
        <dbReference type="Proteomes" id="UP001293593"/>
    </source>
</evidence>
<evidence type="ECO:0000256" key="1">
    <source>
        <dbReference type="SAM" id="MobiDB-lite"/>
    </source>
</evidence>
<dbReference type="Proteomes" id="UP001293593">
    <property type="component" value="Unassembled WGS sequence"/>
</dbReference>
<gene>
    <name evidence="2" type="ORF">QN277_008816</name>
</gene>
<organism evidence="2 3">
    <name type="scientific">Acacia crassicarpa</name>
    <name type="common">northern wattle</name>
    <dbReference type="NCBI Taxonomy" id="499986"/>
    <lineage>
        <taxon>Eukaryota</taxon>
        <taxon>Viridiplantae</taxon>
        <taxon>Streptophyta</taxon>
        <taxon>Embryophyta</taxon>
        <taxon>Tracheophyta</taxon>
        <taxon>Spermatophyta</taxon>
        <taxon>Magnoliopsida</taxon>
        <taxon>eudicotyledons</taxon>
        <taxon>Gunneridae</taxon>
        <taxon>Pentapetalae</taxon>
        <taxon>rosids</taxon>
        <taxon>fabids</taxon>
        <taxon>Fabales</taxon>
        <taxon>Fabaceae</taxon>
        <taxon>Caesalpinioideae</taxon>
        <taxon>mimosoid clade</taxon>
        <taxon>Acacieae</taxon>
        <taxon>Acacia</taxon>
    </lineage>
</organism>
<protein>
    <submittedName>
        <fullName evidence="2">Uncharacterized protein</fullName>
    </submittedName>
</protein>
<proteinExistence type="predicted"/>
<keyword evidence="3" id="KW-1185">Reference proteome</keyword>
<evidence type="ECO:0000313" key="2">
    <source>
        <dbReference type="EMBL" id="KAK4255879.1"/>
    </source>
</evidence>
<feature type="region of interest" description="Disordered" evidence="1">
    <location>
        <begin position="1"/>
        <end position="48"/>
    </location>
</feature>
<reference evidence="2" key="1">
    <citation type="submission" date="2023-10" db="EMBL/GenBank/DDBJ databases">
        <title>Chromosome-level genome of the transformable northern wattle, Acacia crassicarpa.</title>
        <authorList>
            <person name="Massaro I."/>
            <person name="Sinha N.R."/>
            <person name="Poethig S."/>
            <person name="Leichty A.R."/>
        </authorList>
    </citation>
    <scope>NUCLEOTIDE SEQUENCE</scope>
    <source>
        <strain evidence="2">Acra3RX</strain>
        <tissue evidence="2">Leaf</tissue>
    </source>
</reference>
<accession>A0AAE1M8K3</accession>